<evidence type="ECO:0000313" key="2">
    <source>
        <dbReference type="EMBL" id="TDQ18236.1"/>
    </source>
</evidence>
<evidence type="ECO:0008006" key="4">
    <source>
        <dbReference type="Google" id="ProtNLM"/>
    </source>
</evidence>
<gene>
    <name evidence="2" type="ORF">DFQ04_0034</name>
</gene>
<dbReference type="AlphaFoldDB" id="A0A4R6T6L3"/>
<dbReference type="RefSeq" id="WP_133551484.1">
    <property type="nucleotide sequence ID" value="NZ_SNYF01000005.1"/>
</dbReference>
<organism evidence="2 3">
    <name type="scientific">Algoriphagus boseongensis</name>
    <dbReference type="NCBI Taxonomy" id="1442587"/>
    <lineage>
        <taxon>Bacteria</taxon>
        <taxon>Pseudomonadati</taxon>
        <taxon>Bacteroidota</taxon>
        <taxon>Cytophagia</taxon>
        <taxon>Cytophagales</taxon>
        <taxon>Cyclobacteriaceae</taxon>
        <taxon>Algoriphagus</taxon>
    </lineage>
</organism>
<dbReference type="Proteomes" id="UP000294535">
    <property type="component" value="Unassembled WGS sequence"/>
</dbReference>
<reference evidence="2 3" key="1">
    <citation type="submission" date="2019-03" db="EMBL/GenBank/DDBJ databases">
        <title>Genomic Encyclopedia of Type Strains, Phase III (KMG-III): the genomes of soil and plant-associated and newly described type strains.</title>
        <authorList>
            <person name="Whitman W."/>
        </authorList>
    </citation>
    <scope>NUCLEOTIDE SEQUENCE [LARGE SCALE GENOMIC DNA]</scope>
    <source>
        <strain evidence="2 3">CECT 8446</strain>
    </source>
</reference>
<evidence type="ECO:0000256" key="1">
    <source>
        <dbReference type="SAM" id="SignalP"/>
    </source>
</evidence>
<accession>A0A4R6T6L3</accession>
<keyword evidence="1" id="KW-0732">Signal</keyword>
<name>A0A4R6T6L3_9BACT</name>
<protein>
    <recommendedName>
        <fullName evidence="4">Outer membrane protein with beta-barrel domain</fullName>
    </recommendedName>
</protein>
<feature type="chain" id="PRO_5020483631" description="Outer membrane protein with beta-barrel domain" evidence="1">
    <location>
        <begin position="23"/>
        <end position="235"/>
    </location>
</feature>
<evidence type="ECO:0000313" key="3">
    <source>
        <dbReference type="Proteomes" id="UP000294535"/>
    </source>
</evidence>
<comment type="caution">
    <text evidence="2">The sequence shown here is derived from an EMBL/GenBank/DDBJ whole genome shotgun (WGS) entry which is preliminary data.</text>
</comment>
<keyword evidence="3" id="KW-1185">Reference proteome</keyword>
<proteinExistence type="predicted"/>
<dbReference type="OrthoDB" id="838455at2"/>
<dbReference type="EMBL" id="SNYF01000005">
    <property type="protein sequence ID" value="TDQ18236.1"/>
    <property type="molecule type" value="Genomic_DNA"/>
</dbReference>
<sequence>MKTSKPLLLSILFSALLGNAFSQSFYRERISRDNILTVGVGPSFAYLDNGGQYRAMNFAIKPAFSLALTKKMSPMVELRATTGVQWISSGGNPSTTIRDRWFFENASFTAKGPAYYFDLIPSFYLVPFSNHMHRSKVNLYGGAGLGVMHVVTQQTKSFNPEENPTKQNITTGYVPVRAGLSLRVGPYSDIAGEGTMLWTFTDNLDGNVGFNRFGDHLFQAQIVFRRYFIPKSYGE</sequence>
<feature type="signal peptide" evidence="1">
    <location>
        <begin position="1"/>
        <end position="22"/>
    </location>
</feature>